<evidence type="ECO:0008006" key="3">
    <source>
        <dbReference type="Google" id="ProtNLM"/>
    </source>
</evidence>
<proteinExistence type="predicted"/>
<accession>A0A4Q1D3Q0</accession>
<dbReference type="RefSeq" id="WP_129003897.1">
    <property type="nucleotide sequence ID" value="NZ_SDHZ01000002.1"/>
</dbReference>
<keyword evidence="2" id="KW-1185">Reference proteome</keyword>
<dbReference type="Proteomes" id="UP000290545">
    <property type="component" value="Unassembled WGS sequence"/>
</dbReference>
<comment type="caution">
    <text evidence="1">The sequence shown here is derived from an EMBL/GenBank/DDBJ whole genome shotgun (WGS) entry which is preliminary data.</text>
</comment>
<dbReference type="AlphaFoldDB" id="A0A4Q1D3Q0"/>
<dbReference type="Gene3D" id="2.180.10.10">
    <property type="entry name" value="RHS repeat-associated core"/>
    <property type="match status" value="1"/>
</dbReference>
<protein>
    <recommendedName>
        <fullName evidence="3">RHS repeat protein</fullName>
    </recommendedName>
</protein>
<name>A0A4Q1D3Q0_9BACT</name>
<dbReference type="OrthoDB" id="9765204at2"/>
<evidence type="ECO:0000313" key="2">
    <source>
        <dbReference type="Proteomes" id="UP000290545"/>
    </source>
</evidence>
<organism evidence="1 2">
    <name type="scientific">Filimonas effusa</name>
    <dbReference type="NCBI Taxonomy" id="2508721"/>
    <lineage>
        <taxon>Bacteria</taxon>
        <taxon>Pseudomonadati</taxon>
        <taxon>Bacteroidota</taxon>
        <taxon>Chitinophagia</taxon>
        <taxon>Chitinophagales</taxon>
        <taxon>Chitinophagaceae</taxon>
        <taxon>Filimonas</taxon>
    </lineage>
</organism>
<reference evidence="1 2" key="1">
    <citation type="submission" date="2019-01" db="EMBL/GenBank/DDBJ databases">
        <title>Filimonas sp. strain TTM-71.</title>
        <authorList>
            <person name="Chen W.-M."/>
        </authorList>
    </citation>
    <scope>NUCLEOTIDE SEQUENCE [LARGE SCALE GENOMIC DNA]</scope>
    <source>
        <strain evidence="1 2">TTM-71</strain>
    </source>
</reference>
<sequence length="297" mass="33986">MKQLQPLLLLLAVFFTQCKSSVPAKKLQEPIKVDQASIVASHVHVSRYYDVRYDANGEIYKKRLVKTSYYDSAGKAVLVIRPVYNIDASLPPGEISDSATGRFDSTFYTYDEAGRIIKTVSHYHYNIDPREGTVIYVYDSLGNQVMKTDITEGIDTNVQRTNYVYEEHGRIKYSDNIMIGRMYELSRDQSKRTEYAYDNRGNIVKMGDQAFLYNKDGKLVQSESSYKGVVVGKSFYKYDDAGNCVGITGLYLNEESNKWDTAGNGVYTYDKRNLLVKGFEKDFDRSSVSRGFLYEYE</sequence>
<evidence type="ECO:0000313" key="1">
    <source>
        <dbReference type="EMBL" id="RXK83009.1"/>
    </source>
</evidence>
<dbReference type="EMBL" id="SDHZ01000002">
    <property type="protein sequence ID" value="RXK83009.1"/>
    <property type="molecule type" value="Genomic_DNA"/>
</dbReference>
<gene>
    <name evidence="1" type="ORF">ESB13_12860</name>
</gene>